<reference evidence="2 3" key="1">
    <citation type="submission" date="2021-07" db="EMBL/GenBank/DDBJ databases">
        <authorList>
            <person name="Palmer J.M."/>
        </authorList>
    </citation>
    <scope>NUCLEOTIDE SEQUENCE [LARGE SCALE GENOMIC DNA]</scope>
    <source>
        <strain evidence="2 3">AT_MEX2019</strain>
        <tissue evidence="2">Muscle</tissue>
    </source>
</reference>
<dbReference type="EMBL" id="JAHUTI010009907">
    <property type="protein sequence ID" value="MED6234699.1"/>
    <property type="molecule type" value="Genomic_DNA"/>
</dbReference>
<keyword evidence="1" id="KW-0732">Signal</keyword>
<proteinExistence type="predicted"/>
<evidence type="ECO:0000256" key="1">
    <source>
        <dbReference type="SAM" id="SignalP"/>
    </source>
</evidence>
<feature type="chain" id="PRO_5046747993" evidence="1">
    <location>
        <begin position="28"/>
        <end position="68"/>
    </location>
</feature>
<sequence>MFSLHEGSGLLLLSLLAGLQIAAEARGAPPCRPGFSEDLYTVVVPHITEEGWPLFNERPQHLVSHDPA</sequence>
<gene>
    <name evidence="2" type="ORF">ATANTOWER_028375</name>
</gene>
<organism evidence="2 3">
    <name type="scientific">Ataeniobius toweri</name>
    <dbReference type="NCBI Taxonomy" id="208326"/>
    <lineage>
        <taxon>Eukaryota</taxon>
        <taxon>Metazoa</taxon>
        <taxon>Chordata</taxon>
        <taxon>Craniata</taxon>
        <taxon>Vertebrata</taxon>
        <taxon>Euteleostomi</taxon>
        <taxon>Actinopterygii</taxon>
        <taxon>Neopterygii</taxon>
        <taxon>Teleostei</taxon>
        <taxon>Neoteleostei</taxon>
        <taxon>Acanthomorphata</taxon>
        <taxon>Ovalentaria</taxon>
        <taxon>Atherinomorphae</taxon>
        <taxon>Cyprinodontiformes</taxon>
        <taxon>Goodeidae</taxon>
        <taxon>Ataeniobius</taxon>
    </lineage>
</organism>
<protein>
    <submittedName>
        <fullName evidence="2">Uncharacterized protein</fullName>
    </submittedName>
</protein>
<name>A0ABU7AAT3_9TELE</name>
<feature type="signal peptide" evidence="1">
    <location>
        <begin position="1"/>
        <end position="27"/>
    </location>
</feature>
<keyword evidence="3" id="KW-1185">Reference proteome</keyword>
<dbReference type="Proteomes" id="UP001345963">
    <property type="component" value="Unassembled WGS sequence"/>
</dbReference>
<accession>A0ABU7AAT3</accession>
<comment type="caution">
    <text evidence="2">The sequence shown here is derived from an EMBL/GenBank/DDBJ whole genome shotgun (WGS) entry which is preliminary data.</text>
</comment>
<evidence type="ECO:0000313" key="2">
    <source>
        <dbReference type="EMBL" id="MED6234699.1"/>
    </source>
</evidence>
<evidence type="ECO:0000313" key="3">
    <source>
        <dbReference type="Proteomes" id="UP001345963"/>
    </source>
</evidence>